<proteinExistence type="predicted"/>
<dbReference type="NCBIfam" id="NF004636">
    <property type="entry name" value="PRK05985.1"/>
    <property type="match status" value="1"/>
</dbReference>
<dbReference type="SUPFAM" id="SSF51556">
    <property type="entry name" value="Metallo-dependent hydrolases"/>
    <property type="match status" value="1"/>
</dbReference>
<dbReference type="Gene3D" id="2.30.40.10">
    <property type="entry name" value="Urease, subunit C, domain 1"/>
    <property type="match status" value="1"/>
</dbReference>
<reference evidence="2 3" key="1">
    <citation type="submission" date="2016-04" db="EMBL/GenBank/DDBJ databases">
        <title>Complete genome sequence and analysis of deep-sea sediment isolate, Amycolatopsis sp. WP1.</title>
        <authorList>
            <person name="Wang H."/>
            <person name="Chen S."/>
            <person name="Wu Q."/>
        </authorList>
    </citation>
    <scope>NUCLEOTIDE SEQUENCE [LARGE SCALE GENOMIC DNA]</scope>
    <source>
        <strain evidence="2 3">WP1</strain>
    </source>
</reference>
<dbReference type="GO" id="GO:0016814">
    <property type="term" value="F:hydrolase activity, acting on carbon-nitrogen (but not peptide) bonds, in cyclic amidines"/>
    <property type="evidence" value="ECO:0007669"/>
    <property type="project" value="TreeGrafter"/>
</dbReference>
<dbReference type="Pfam" id="PF07969">
    <property type="entry name" value="Amidohydro_3"/>
    <property type="match status" value="1"/>
</dbReference>
<dbReference type="CDD" id="cd01293">
    <property type="entry name" value="Bact_CD"/>
    <property type="match status" value="1"/>
</dbReference>
<evidence type="ECO:0000313" key="2">
    <source>
        <dbReference type="EMBL" id="AXB42420.1"/>
    </source>
</evidence>
<evidence type="ECO:0000313" key="3">
    <source>
        <dbReference type="Proteomes" id="UP000250434"/>
    </source>
</evidence>
<dbReference type="InterPro" id="IPR052349">
    <property type="entry name" value="Metallo-hydrolase_Enzymes"/>
</dbReference>
<keyword evidence="3" id="KW-1185">Reference proteome</keyword>
<dbReference type="Gene3D" id="3.20.20.140">
    <property type="entry name" value="Metal-dependent hydrolases"/>
    <property type="match status" value="1"/>
</dbReference>
<dbReference type="Proteomes" id="UP000250434">
    <property type="component" value="Chromosome"/>
</dbReference>
<dbReference type="EMBL" id="CP015163">
    <property type="protein sequence ID" value="AXB42420.1"/>
    <property type="molecule type" value="Genomic_DNA"/>
</dbReference>
<dbReference type="PANTHER" id="PTHR32027">
    <property type="entry name" value="CYTOSINE DEAMINASE"/>
    <property type="match status" value="1"/>
</dbReference>
<dbReference type="AlphaFoldDB" id="A0A344L2Z6"/>
<protein>
    <submittedName>
        <fullName evidence="2">Cytosine deaminase</fullName>
    </submittedName>
</protein>
<dbReference type="InterPro" id="IPR013108">
    <property type="entry name" value="Amidohydro_3"/>
</dbReference>
<dbReference type="InterPro" id="IPR032466">
    <property type="entry name" value="Metal_Hydrolase"/>
</dbReference>
<feature type="domain" description="Amidohydrolase 3" evidence="1">
    <location>
        <begin position="124"/>
        <end position="387"/>
    </location>
</feature>
<dbReference type="KEGG" id="aab:A4R43_07665"/>
<dbReference type="SUPFAM" id="SSF51338">
    <property type="entry name" value="Composite domain of metallo-dependent hydrolases"/>
    <property type="match status" value="1"/>
</dbReference>
<sequence length="393" mass="40967">MNDLLLRSVTLPDGTAADLKITAGRITEVGRDLTADGPVEDCGGALVLPGLVDAHCHVDKTLWGGPWVPHSASGGLADVIANERRRRGELGIPSPVYIGALLDAMIANGTTHARSHVDVDPGVGLGGVEAVREALARRKGRIDVELVAFPQEGLLSKPGTLALLEEAVKSGVEHVGGLDPAGIDNDPVGQLDAVFGIADRHGCGVDIHLHDEGPLGAWQFDLIIERTRALGLTGKVTISHGFGLCGGIPERRQEQLVAAMAELGISLTTVAPVTRPAPPLRRMAAAGANLACGNDGVRDLWSPYGTGDMLERALFLAQGCGFRRDEDIELALDAATHGGARALRLDGYGLAEGCVADLCIVDARVPAEAVAVRPPRRLVVKGGVVVARDGRPT</sequence>
<dbReference type="PANTHER" id="PTHR32027:SF9">
    <property type="entry name" value="BLL3847 PROTEIN"/>
    <property type="match status" value="1"/>
</dbReference>
<accession>A0A344L2Z6</accession>
<gene>
    <name evidence="2" type="ORF">A4R43_07665</name>
</gene>
<dbReference type="RefSeq" id="WP_113691692.1">
    <property type="nucleotide sequence ID" value="NZ_CP015163.1"/>
</dbReference>
<evidence type="ECO:0000259" key="1">
    <source>
        <dbReference type="Pfam" id="PF07969"/>
    </source>
</evidence>
<dbReference type="OrthoDB" id="3366604at2"/>
<organism evidence="2 3">
    <name type="scientific">Amycolatopsis albispora</name>
    <dbReference type="NCBI Taxonomy" id="1804986"/>
    <lineage>
        <taxon>Bacteria</taxon>
        <taxon>Bacillati</taxon>
        <taxon>Actinomycetota</taxon>
        <taxon>Actinomycetes</taxon>
        <taxon>Pseudonocardiales</taxon>
        <taxon>Pseudonocardiaceae</taxon>
        <taxon>Amycolatopsis</taxon>
    </lineage>
</organism>
<dbReference type="InterPro" id="IPR011059">
    <property type="entry name" value="Metal-dep_hydrolase_composite"/>
</dbReference>
<name>A0A344L2Z6_9PSEU</name>